<proteinExistence type="predicted"/>
<keyword evidence="2" id="KW-1133">Transmembrane helix</keyword>
<feature type="compositionally biased region" description="Acidic residues" evidence="1">
    <location>
        <begin position="359"/>
        <end position="374"/>
    </location>
</feature>
<feature type="transmembrane region" description="Helical" evidence="2">
    <location>
        <begin position="274"/>
        <end position="301"/>
    </location>
</feature>
<evidence type="ECO:0000313" key="4">
    <source>
        <dbReference type="Proteomes" id="UP000287166"/>
    </source>
</evidence>
<keyword evidence="4" id="KW-1185">Reference proteome</keyword>
<reference evidence="3 4" key="1">
    <citation type="journal article" date="2018" name="Sci. Rep.">
        <title>Genome sequence of the cauliflower mushroom Sparassis crispa (Hanabiratake) and its association with beneficial usage.</title>
        <authorList>
            <person name="Kiyama R."/>
            <person name="Furutani Y."/>
            <person name="Kawaguchi K."/>
            <person name="Nakanishi T."/>
        </authorList>
    </citation>
    <scope>NUCLEOTIDE SEQUENCE [LARGE SCALE GENOMIC DNA]</scope>
</reference>
<sequence length="374" mass="40730">MSFLSVPTISNLPTLSESGTGDSADPSPLPSGLCTPGETYLHSGDDILIASKIPFTDDRFIVAQDKSLQVQLEQLRDSKIKAKPLSRVVSQAKKLAGRALSVRKAFRKSSETLNASLSSSSLGPDFPGGWKAERVTQSEARLSISSSQEIVSRIGAGREDGDESIVQTHSSSDYHPETLGNYSHVDPDELFNFFEELLSSDTAHDSYWKLPSLHTATSTILRITLFLPWCAAVGGTVLLSPQHLELVAFTPGYIASPKGLQRFAHWTDCATHHVFIFLACIIALALWDVALGTAVAGVALARFIYVWSDFRVDASVPLGEDDKQSVYLAVTQAYINDGDLVFRTSKTDNHEGNRLLDGDAMDEEGEEEERPLVS</sequence>
<dbReference type="GeneID" id="38784204"/>
<dbReference type="Proteomes" id="UP000287166">
    <property type="component" value="Unassembled WGS sequence"/>
</dbReference>
<feature type="region of interest" description="Disordered" evidence="1">
    <location>
        <begin position="14"/>
        <end position="33"/>
    </location>
</feature>
<organism evidence="3 4">
    <name type="scientific">Sparassis crispa</name>
    <dbReference type="NCBI Taxonomy" id="139825"/>
    <lineage>
        <taxon>Eukaryota</taxon>
        <taxon>Fungi</taxon>
        <taxon>Dikarya</taxon>
        <taxon>Basidiomycota</taxon>
        <taxon>Agaricomycotina</taxon>
        <taxon>Agaricomycetes</taxon>
        <taxon>Polyporales</taxon>
        <taxon>Sparassidaceae</taxon>
        <taxon>Sparassis</taxon>
    </lineage>
</organism>
<protein>
    <submittedName>
        <fullName evidence="3">Uncharacterized protein</fullName>
    </submittedName>
</protein>
<dbReference type="RefSeq" id="XP_027618200.1">
    <property type="nucleotide sequence ID" value="XM_027762399.1"/>
</dbReference>
<dbReference type="OrthoDB" id="2752889at2759"/>
<accession>A0A401GYP3</accession>
<keyword evidence="2" id="KW-0812">Transmembrane</keyword>
<dbReference type="EMBL" id="BFAD01000010">
    <property type="protein sequence ID" value="GBE87287.1"/>
    <property type="molecule type" value="Genomic_DNA"/>
</dbReference>
<keyword evidence="2" id="KW-0472">Membrane</keyword>
<dbReference type="InParanoid" id="A0A401GYP3"/>
<dbReference type="AlphaFoldDB" id="A0A401GYP3"/>
<name>A0A401GYP3_9APHY</name>
<evidence type="ECO:0000256" key="2">
    <source>
        <dbReference type="SAM" id="Phobius"/>
    </source>
</evidence>
<gene>
    <name evidence="3" type="ORF">SCP_1005350</name>
</gene>
<comment type="caution">
    <text evidence="3">The sequence shown here is derived from an EMBL/GenBank/DDBJ whole genome shotgun (WGS) entry which is preliminary data.</text>
</comment>
<evidence type="ECO:0000313" key="3">
    <source>
        <dbReference type="EMBL" id="GBE87287.1"/>
    </source>
</evidence>
<evidence type="ECO:0000256" key="1">
    <source>
        <dbReference type="SAM" id="MobiDB-lite"/>
    </source>
</evidence>
<feature type="region of interest" description="Disordered" evidence="1">
    <location>
        <begin position="351"/>
        <end position="374"/>
    </location>
</feature>